<reference evidence="8" key="1">
    <citation type="submission" date="2016-02" db="EMBL/GenBank/DDBJ databases">
        <title>Comparative genomics of biotechnologically important yeasts.</title>
        <authorList>
            <consortium name="DOE Joint Genome Institute"/>
            <person name="Riley R."/>
            <person name="Haridas S."/>
            <person name="Wolfe K.H."/>
            <person name="Lopes M.R."/>
            <person name="Hittinger C.T."/>
            <person name="Goker M."/>
            <person name="Salamov A."/>
            <person name="Wisecaver J."/>
            <person name="Long T.M."/>
            <person name="Aerts A.L."/>
            <person name="Barry K."/>
            <person name="Choi C."/>
            <person name="Clum A."/>
            <person name="Coughlan A.Y."/>
            <person name="Deshpande S."/>
            <person name="Douglass A.P."/>
            <person name="Hanson S.J."/>
            <person name="Klenk H.-P."/>
            <person name="Labutti K."/>
            <person name="Lapidus A."/>
            <person name="Lindquist E."/>
            <person name="Lipzen A."/>
            <person name="Meier-Kolthoff J.P."/>
            <person name="Ohm R.A."/>
            <person name="Otillar R.P."/>
            <person name="Pangilinan J."/>
            <person name="Peng Y."/>
            <person name="Rokas A."/>
            <person name="Rosa C.A."/>
            <person name="Scheuner C."/>
            <person name="Sibirny A.A."/>
            <person name="Slot J.C."/>
            <person name="Stielow J.B."/>
            <person name="Sun H."/>
            <person name="Kurtzman C.P."/>
            <person name="Blackwell M."/>
            <person name="Jeffries T.W."/>
            <person name="Grigoriev I.V."/>
        </authorList>
    </citation>
    <scope>NUCLEOTIDE SEQUENCE [LARGE SCALE GENOMIC DNA]</scope>
    <source>
        <strain evidence="8">NRRL Y-17796</strain>
    </source>
</reference>
<dbReference type="AlphaFoldDB" id="A0A1E4TE14"/>
<feature type="compositionally biased region" description="Low complexity" evidence="5">
    <location>
        <begin position="87"/>
        <end position="99"/>
    </location>
</feature>
<name>A0A1E4TE14_9ASCO</name>
<accession>A0A1E4TE14</accession>
<keyword evidence="2" id="KW-0805">Transcription regulation</keyword>
<dbReference type="InterPro" id="IPR001138">
    <property type="entry name" value="Zn2Cys6_DnaBD"/>
</dbReference>
<evidence type="ECO:0000313" key="7">
    <source>
        <dbReference type="EMBL" id="ODV90005.1"/>
    </source>
</evidence>
<dbReference type="CDD" id="cd12148">
    <property type="entry name" value="fungal_TF_MHR"/>
    <property type="match status" value="1"/>
</dbReference>
<dbReference type="GO" id="GO:0001080">
    <property type="term" value="P:nitrogen catabolite activation of transcription from RNA polymerase II promoter"/>
    <property type="evidence" value="ECO:0007669"/>
    <property type="project" value="TreeGrafter"/>
</dbReference>
<dbReference type="CDD" id="cd00067">
    <property type="entry name" value="GAL4"/>
    <property type="match status" value="1"/>
</dbReference>
<proteinExistence type="predicted"/>
<evidence type="ECO:0000256" key="1">
    <source>
        <dbReference type="ARBA" id="ARBA00022833"/>
    </source>
</evidence>
<dbReference type="PANTHER" id="PTHR31668:SF4">
    <property type="entry name" value="TRANSCRIPTIONAL ACTIVATOR PROTEIN DAL81"/>
    <property type="match status" value="1"/>
</dbReference>
<keyword evidence="8" id="KW-1185">Reference proteome</keyword>
<dbReference type="Gene3D" id="4.10.240.10">
    <property type="entry name" value="Zn(2)-C6 fungal-type DNA-binding domain"/>
    <property type="match status" value="1"/>
</dbReference>
<organism evidence="7 8">
    <name type="scientific">Tortispora caseinolytica NRRL Y-17796</name>
    <dbReference type="NCBI Taxonomy" id="767744"/>
    <lineage>
        <taxon>Eukaryota</taxon>
        <taxon>Fungi</taxon>
        <taxon>Dikarya</taxon>
        <taxon>Ascomycota</taxon>
        <taxon>Saccharomycotina</taxon>
        <taxon>Trigonopsidomycetes</taxon>
        <taxon>Trigonopsidales</taxon>
        <taxon>Trigonopsidaceae</taxon>
        <taxon>Tortispora</taxon>
    </lineage>
</organism>
<keyword evidence="1" id="KW-0862">Zinc</keyword>
<feature type="compositionally biased region" description="Polar residues" evidence="5">
    <location>
        <begin position="665"/>
        <end position="676"/>
    </location>
</feature>
<evidence type="ECO:0000256" key="4">
    <source>
        <dbReference type="ARBA" id="ARBA00023242"/>
    </source>
</evidence>
<dbReference type="SUPFAM" id="SSF57701">
    <property type="entry name" value="Zn2/Cys6 DNA-binding domain"/>
    <property type="match status" value="1"/>
</dbReference>
<evidence type="ECO:0000256" key="2">
    <source>
        <dbReference type="ARBA" id="ARBA00023015"/>
    </source>
</evidence>
<dbReference type="PANTHER" id="PTHR31668">
    <property type="entry name" value="GLUCOSE TRANSPORT TRANSCRIPTION REGULATOR RGT1-RELATED-RELATED"/>
    <property type="match status" value="1"/>
</dbReference>
<dbReference type="GO" id="GO:0005634">
    <property type="term" value="C:nucleus"/>
    <property type="evidence" value="ECO:0007669"/>
    <property type="project" value="TreeGrafter"/>
</dbReference>
<protein>
    <recommendedName>
        <fullName evidence="6">Zn(2)-C6 fungal-type domain-containing protein</fullName>
    </recommendedName>
</protein>
<gene>
    <name evidence="7" type="ORF">CANCADRAFT_99507</name>
</gene>
<keyword evidence="4" id="KW-0539">Nucleus</keyword>
<dbReference type="OrthoDB" id="39175at2759"/>
<dbReference type="GO" id="GO:0008270">
    <property type="term" value="F:zinc ion binding"/>
    <property type="evidence" value="ECO:0007669"/>
    <property type="project" value="InterPro"/>
</dbReference>
<feature type="region of interest" description="Disordered" evidence="5">
    <location>
        <begin position="82"/>
        <end position="127"/>
    </location>
</feature>
<dbReference type="InterPro" id="IPR050797">
    <property type="entry name" value="Carb_Metab_Trans_Reg"/>
</dbReference>
<dbReference type="PROSITE" id="PS00463">
    <property type="entry name" value="ZN2_CY6_FUNGAL_1"/>
    <property type="match status" value="1"/>
</dbReference>
<feature type="domain" description="Zn(2)-C6 fungal-type" evidence="6">
    <location>
        <begin position="41"/>
        <end position="71"/>
    </location>
</feature>
<evidence type="ECO:0000313" key="8">
    <source>
        <dbReference type="Proteomes" id="UP000095023"/>
    </source>
</evidence>
<evidence type="ECO:0000256" key="5">
    <source>
        <dbReference type="SAM" id="MobiDB-lite"/>
    </source>
</evidence>
<dbReference type="EMBL" id="KV453842">
    <property type="protein sequence ID" value="ODV90005.1"/>
    <property type="molecule type" value="Genomic_DNA"/>
</dbReference>
<dbReference type="SMART" id="SM00066">
    <property type="entry name" value="GAL4"/>
    <property type="match status" value="1"/>
</dbReference>
<evidence type="ECO:0000259" key="6">
    <source>
        <dbReference type="PROSITE" id="PS00463"/>
    </source>
</evidence>
<feature type="region of interest" description="Disordered" evidence="5">
    <location>
        <begin position="1"/>
        <end position="21"/>
    </location>
</feature>
<dbReference type="InterPro" id="IPR036864">
    <property type="entry name" value="Zn2-C6_fun-type_DNA-bd_sf"/>
</dbReference>
<dbReference type="GO" id="GO:0000981">
    <property type="term" value="F:DNA-binding transcription factor activity, RNA polymerase II-specific"/>
    <property type="evidence" value="ECO:0007669"/>
    <property type="project" value="InterPro"/>
</dbReference>
<dbReference type="Proteomes" id="UP000095023">
    <property type="component" value="Unassembled WGS sequence"/>
</dbReference>
<feature type="region of interest" description="Disordered" evidence="5">
    <location>
        <begin position="665"/>
        <end position="691"/>
    </location>
</feature>
<keyword evidence="3" id="KW-0804">Transcription</keyword>
<sequence length="719" mass="81578">MSSQPNSLSRNNQSESPSYIEKTSRKKYFQCQRVRGGYRKSCNLCRHLKVRCIFEEGMQHCTLCSKRGSACVIEYRKSRTPSKKQTNISNVSNPISSSSRLADYNTREQSKEASTFQPPDSAADNEYSYHSSVSRNSRFTYGSHAHDDMYIYTSSFGHDPKVATRMAQLYDGRIDVGLPSTAMNAVGRRKFPFGAVPPYPRDSPLHPIFSNADLPIWPDYLVEWIKEYGTMLLETFFKVVNPHLPIICCSEFNLLYAHKQVSAALLISLFAAAVSYCPNIPVEQRFILRRDFMNALMRDHWHSLSLHNLDNIQALMLASSACHDRASGNLLFMALSMADALKLFINPEKLRLDDYGRATRKCITSSLKILVEIYIAIYCEKPIINVDYICPVTPSLQDIILVISSERSSNVTALNIQQQTIEAAKSHLFYVKLGEFWYWCLLNSTPTNYLSFSFGSASGPSEIDKARRLQLERDQRLQELSTMLSTIQIGSVDWAFGRFNLEMSKLIGLGRFGKYESNDPIHDFISPEYAEAYSSSVFFMIESYDTILSYSVVEMYWWPPSTVYAWKSLLAAFASLYENFPALIQRTSFAEYESKMLSFLSKEVPWYSENGVKSGRRNHIEQFRNFIIGKAKIVLPDGDIIYPSNAANPSENIMVTKLGNGFSKSGSVEQSASTDITPDDSGSRGSVHDDQKADIERVWNDMLYFPGDDTHDFESLFAP</sequence>
<feature type="compositionally biased region" description="Polar residues" evidence="5">
    <location>
        <begin position="1"/>
        <end position="17"/>
    </location>
</feature>
<evidence type="ECO:0000256" key="3">
    <source>
        <dbReference type="ARBA" id="ARBA00023163"/>
    </source>
</evidence>